<sequence length="122" mass="13558">MFSCSIFSRSPSVLALSAPLNPRTKQPQYHLRRRILPSRIVMLAEKYSSTASLPPSHSLTPSVPCLPLTHSLVSSGSRRTHSHSQEFKGIKLCCNRTCFMQCPPLYSLFLVPPSSSFVNHST</sequence>
<dbReference type="Proteomes" id="UP001359559">
    <property type="component" value="Unassembled WGS sequence"/>
</dbReference>
<evidence type="ECO:0000313" key="2">
    <source>
        <dbReference type="Proteomes" id="UP001359559"/>
    </source>
</evidence>
<organism evidence="1 2">
    <name type="scientific">Clitoria ternatea</name>
    <name type="common">Butterfly pea</name>
    <dbReference type="NCBI Taxonomy" id="43366"/>
    <lineage>
        <taxon>Eukaryota</taxon>
        <taxon>Viridiplantae</taxon>
        <taxon>Streptophyta</taxon>
        <taxon>Embryophyta</taxon>
        <taxon>Tracheophyta</taxon>
        <taxon>Spermatophyta</taxon>
        <taxon>Magnoliopsida</taxon>
        <taxon>eudicotyledons</taxon>
        <taxon>Gunneridae</taxon>
        <taxon>Pentapetalae</taxon>
        <taxon>rosids</taxon>
        <taxon>fabids</taxon>
        <taxon>Fabales</taxon>
        <taxon>Fabaceae</taxon>
        <taxon>Papilionoideae</taxon>
        <taxon>50 kb inversion clade</taxon>
        <taxon>NPAAA clade</taxon>
        <taxon>indigoferoid/millettioid clade</taxon>
        <taxon>Phaseoleae</taxon>
        <taxon>Clitoria</taxon>
    </lineage>
</organism>
<dbReference type="EMBL" id="JAYKXN010000003">
    <property type="protein sequence ID" value="KAK7300516.1"/>
    <property type="molecule type" value="Genomic_DNA"/>
</dbReference>
<keyword evidence="2" id="KW-1185">Reference proteome</keyword>
<name>A0AAN9PJG7_CLITE</name>
<accession>A0AAN9PJG7</accession>
<proteinExistence type="predicted"/>
<reference evidence="1 2" key="1">
    <citation type="submission" date="2024-01" db="EMBL/GenBank/DDBJ databases">
        <title>The genomes of 5 underutilized Papilionoideae crops provide insights into root nodulation and disease resistance.</title>
        <authorList>
            <person name="Yuan L."/>
        </authorList>
    </citation>
    <scope>NUCLEOTIDE SEQUENCE [LARGE SCALE GENOMIC DNA]</scope>
    <source>
        <strain evidence="1">LY-2023</strain>
        <tissue evidence="1">Leaf</tissue>
    </source>
</reference>
<comment type="caution">
    <text evidence="1">The sequence shown here is derived from an EMBL/GenBank/DDBJ whole genome shotgun (WGS) entry which is preliminary data.</text>
</comment>
<protein>
    <submittedName>
        <fullName evidence="1">Uncharacterized protein</fullName>
    </submittedName>
</protein>
<dbReference type="AlphaFoldDB" id="A0AAN9PJG7"/>
<evidence type="ECO:0000313" key="1">
    <source>
        <dbReference type="EMBL" id="KAK7300516.1"/>
    </source>
</evidence>
<gene>
    <name evidence="1" type="ORF">RJT34_11362</name>
</gene>